<name>A0A5S3PKI2_9RHOB</name>
<evidence type="ECO:0000313" key="3">
    <source>
        <dbReference type="EMBL" id="TMM54919.1"/>
    </source>
</evidence>
<dbReference type="SUPFAM" id="SSF46785">
    <property type="entry name" value="Winged helix' DNA-binding domain"/>
    <property type="match status" value="1"/>
</dbReference>
<dbReference type="RefSeq" id="WP_138661090.1">
    <property type="nucleotide sequence ID" value="NZ_VANS01000001.1"/>
</dbReference>
<dbReference type="Pfam" id="PF08279">
    <property type="entry name" value="HTH_11"/>
    <property type="match status" value="1"/>
</dbReference>
<comment type="caution">
    <text evidence="3">The sequence shown here is derived from an EMBL/GenBank/DDBJ whole genome shotgun (WGS) entry which is preliminary data.</text>
</comment>
<keyword evidence="4" id="KW-1185">Reference proteome</keyword>
<dbReference type="AlphaFoldDB" id="A0A5S3PKI2"/>
<dbReference type="Gene3D" id="1.10.10.10">
    <property type="entry name" value="Winged helix-like DNA-binding domain superfamily/Winged helix DNA-binding domain"/>
    <property type="match status" value="1"/>
</dbReference>
<dbReference type="OrthoDB" id="9807255at2"/>
<dbReference type="PROSITE" id="PS52050">
    <property type="entry name" value="WYL"/>
    <property type="match status" value="1"/>
</dbReference>
<proteinExistence type="predicted"/>
<gene>
    <name evidence="3" type="ORF">FDT80_04900</name>
</gene>
<dbReference type="InterPro" id="IPR013196">
    <property type="entry name" value="HTH_11"/>
</dbReference>
<dbReference type="Pfam" id="PF13280">
    <property type="entry name" value="WYL"/>
    <property type="match status" value="1"/>
</dbReference>
<dbReference type="InterPro" id="IPR051534">
    <property type="entry name" value="CBASS_pafABC_assoc_protein"/>
</dbReference>
<organism evidence="3 4">
    <name type="scientific">Sulfitobacter sabulilitoris</name>
    <dbReference type="NCBI Taxonomy" id="2562655"/>
    <lineage>
        <taxon>Bacteria</taxon>
        <taxon>Pseudomonadati</taxon>
        <taxon>Pseudomonadota</taxon>
        <taxon>Alphaproteobacteria</taxon>
        <taxon>Rhodobacterales</taxon>
        <taxon>Roseobacteraceae</taxon>
        <taxon>Sulfitobacter</taxon>
    </lineage>
</organism>
<dbReference type="PANTHER" id="PTHR34580">
    <property type="match status" value="1"/>
</dbReference>
<evidence type="ECO:0000259" key="2">
    <source>
        <dbReference type="Pfam" id="PF13280"/>
    </source>
</evidence>
<feature type="domain" description="Helix-turn-helix type 11" evidence="1">
    <location>
        <begin position="20"/>
        <end position="59"/>
    </location>
</feature>
<dbReference type="InterPro" id="IPR036388">
    <property type="entry name" value="WH-like_DNA-bd_sf"/>
</dbReference>
<reference evidence="3 4" key="1">
    <citation type="submission" date="2019-05" db="EMBL/GenBank/DDBJ databases">
        <title>Sulfitobacter sabulilitoris sp. nov., isolated from a marine sand.</title>
        <authorList>
            <person name="Yoon J.-H."/>
        </authorList>
    </citation>
    <scope>NUCLEOTIDE SEQUENCE [LARGE SCALE GENOMIC DNA]</scope>
    <source>
        <strain evidence="3 4">HSMS-29</strain>
    </source>
</reference>
<evidence type="ECO:0000259" key="1">
    <source>
        <dbReference type="Pfam" id="PF08279"/>
    </source>
</evidence>
<dbReference type="Proteomes" id="UP000309550">
    <property type="component" value="Unassembled WGS sequence"/>
</dbReference>
<accession>A0A5S3PKI2</accession>
<protein>
    <submittedName>
        <fullName evidence="3">HTH domain-containing protein</fullName>
    </submittedName>
</protein>
<dbReference type="InterPro" id="IPR026881">
    <property type="entry name" value="WYL_dom"/>
</dbReference>
<feature type="domain" description="WYL" evidence="2">
    <location>
        <begin position="136"/>
        <end position="201"/>
    </location>
</feature>
<sequence>MSRSDRLLMLIDALRDGALHRAGDLAARLGVSQRTLYRDIDRLVAAGVPVTGTRGLGYRLSDAISLPPLTLTLAEVEALQLGIAIVSEATDDALKSAALGLADKIDAALPDRTVPQGAAWAPALSPFANSARGISHMPTLRAAIRARQKLRVVHTDAQGRVTTQTLRPLRLEHWGRIWTLTAWSDTQQGFVILRTDLIDTADALPELFVDEPGKTLADAPA</sequence>
<dbReference type="InterPro" id="IPR036390">
    <property type="entry name" value="WH_DNA-bd_sf"/>
</dbReference>
<evidence type="ECO:0000313" key="4">
    <source>
        <dbReference type="Proteomes" id="UP000309550"/>
    </source>
</evidence>
<dbReference type="PANTHER" id="PTHR34580:SF3">
    <property type="entry name" value="PROTEIN PAFB"/>
    <property type="match status" value="1"/>
</dbReference>
<dbReference type="EMBL" id="VANS01000001">
    <property type="protein sequence ID" value="TMM54919.1"/>
    <property type="molecule type" value="Genomic_DNA"/>
</dbReference>